<keyword evidence="9" id="KW-1185">Reference proteome</keyword>
<dbReference type="GO" id="GO:0016818">
    <property type="term" value="F:hydrolase activity, acting on acid anhydrides, in phosphorus-containing anhydrides"/>
    <property type="evidence" value="ECO:0007669"/>
    <property type="project" value="InterPro"/>
</dbReference>
<dbReference type="OrthoDB" id="7183442at2"/>
<dbReference type="Proteomes" id="UP000030002">
    <property type="component" value="Unassembled WGS sequence"/>
</dbReference>
<dbReference type="SUPFAM" id="SSF55811">
    <property type="entry name" value="Nudix"/>
    <property type="match status" value="1"/>
</dbReference>
<proteinExistence type="predicted"/>
<dbReference type="GO" id="GO:0046872">
    <property type="term" value="F:metal ion binding"/>
    <property type="evidence" value="ECO:0007669"/>
    <property type="project" value="UniProtKB-KW"/>
</dbReference>
<keyword evidence="6" id="KW-0464">Manganese</keyword>
<keyword evidence="5" id="KW-0460">Magnesium</keyword>
<dbReference type="InterPro" id="IPR000086">
    <property type="entry name" value="NUDIX_hydrolase_dom"/>
</dbReference>
<evidence type="ECO:0000256" key="6">
    <source>
        <dbReference type="ARBA" id="ARBA00023211"/>
    </source>
</evidence>
<evidence type="ECO:0000259" key="7">
    <source>
        <dbReference type="PROSITE" id="PS51462"/>
    </source>
</evidence>
<protein>
    <submittedName>
        <fullName evidence="8">NUDIX hydrolase</fullName>
    </submittedName>
</protein>
<feature type="domain" description="Nudix hydrolase" evidence="7">
    <location>
        <begin position="30"/>
        <end position="190"/>
    </location>
</feature>
<evidence type="ECO:0000256" key="4">
    <source>
        <dbReference type="ARBA" id="ARBA00022801"/>
    </source>
</evidence>
<dbReference type="RefSeq" id="WP_052109879.1">
    <property type="nucleotide sequence ID" value="NZ_AVPJ01000008.1"/>
</dbReference>
<keyword evidence="4 8" id="KW-0378">Hydrolase</keyword>
<dbReference type="PANTHER" id="PTHR12318:SF0">
    <property type="entry name" value="ACYL-COENZYME A DIPHOSPHATASE NUDT19"/>
    <property type="match status" value="1"/>
</dbReference>
<dbReference type="Gene3D" id="3.90.79.10">
    <property type="entry name" value="Nucleoside Triphosphate Pyrophosphohydrolase"/>
    <property type="match status" value="2"/>
</dbReference>
<evidence type="ECO:0000256" key="1">
    <source>
        <dbReference type="ARBA" id="ARBA00001936"/>
    </source>
</evidence>
<organism evidence="8 9">
    <name type="scientific">Knoellia sinensis KCTC 19936</name>
    <dbReference type="NCBI Taxonomy" id="1385520"/>
    <lineage>
        <taxon>Bacteria</taxon>
        <taxon>Bacillati</taxon>
        <taxon>Actinomycetota</taxon>
        <taxon>Actinomycetes</taxon>
        <taxon>Micrococcales</taxon>
        <taxon>Intrasporangiaceae</taxon>
        <taxon>Knoellia</taxon>
    </lineage>
</organism>
<sequence length="232" mass="24939">MPLREFPSPRSDAWVENARAWLASPGEHLVPRAAATVMVVRDSADGPMVFVQRRVSTMAFAPSMYVFPGGGVDAADADVDFDPGAVESLAERMDLPGAEAKPLLSAAVREVEEECGLRLSVGDLVPRAHWITPPFEKRRYDTWIFAAALPAGQTAAGDSGETDHDAWVLPGSLLTAYEEGKAVMLPPTVVMLEQLAAFGSVANFLADRPVLTAVEPELVELGDRLVTRCDIP</sequence>
<accession>A0A0A0J469</accession>
<evidence type="ECO:0000313" key="8">
    <source>
        <dbReference type="EMBL" id="KGN32155.1"/>
    </source>
</evidence>
<dbReference type="InterPro" id="IPR015797">
    <property type="entry name" value="NUDIX_hydrolase-like_dom_sf"/>
</dbReference>
<reference evidence="8 9" key="1">
    <citation type="submission" date="2013-08" db="EMBL/GenBank/DDBJ databases">
        <title>The genome sequence of Knoellia sinensis.</title>
        <authorList>
            <person name="Zhu W."/>
            <person name="Wang G."/>
        </authorList>
    </citation>
    <scope>NUCLEOTIDE SEQUENCE [LARGE SCALE GENOMIC DNA]</scope>
    <source>
        <strain evidence="8 9">KCTC 19936</strain>
    </source>
</reference>
<evidence type="ECO:0000256" key="2">
    <source>
        <dbReference type="ARBA" id="ARBA00001946"/>
    </source>
</evidence>
<dbReference type="CDD" id="cd18870">
    <property type="entry name" value="NUDIX_AcylCoAdiphos_Nudt19"/>
    <property type="match status" value="1"/>
</dbReference>
<dbReference type="PROSITE" id="PS51462">
    <property type="entry name" value="NUDIX"/>
    <property type="match status" value="1"/>
</dbReference>
<dbReference type="AlphaFoldDB" id="A0A0A0J469"/>
<evidence type="ECO:0000313" key="9">
    <source>
        <dbReference type="Proteomes" id="UP000030002"/>
    </source>
</evidence>
<dbReference type="PANTHER" id="PTHR12318">
    <property type="entry name" value="TESTOSTERONE-REGULATED PROTEIN RP2"/>
    <property type="match status" value="1"/>
</dbReference>
<dbReference type="STRING" id="1385520.N802_11290"/>
<comment type="caution">
    <text evidence="8">The sequence shown here is derived from an EMBL/GenBank/DDBJ whole genome shotgun (WGS) entry which is preliminary data.</text>
</comment>
<evidence type="ECO:0000256" key="5">
    <source>
        <dbReference type="ARBA" id="ARBA00022842"/>
    </source>
</evidence>
<dbReference type="Pfam" id="PF00293">
    <property type="entry name" value="NUDIX"/>
    <property type="match status" value="1"/>
</dbReference>
<dbReference type="EMBL" id="AVPJ01000008">
    <property type="protein sequence ID" value="KGN32155.1"/>
    <property type="molecule type" value="Genomic_DNA"/>
</dbReference>
<gene>
    <name evidence="8" type="ORF">N802_11290</name>
</gene>
<comment type="cofactor">
    <cofactor evidence="1">
        <name>Mn(2+)</name>
        <dbReference type="ChEBI" id="CHEBI:29035"/>
    </cofactor>
</comment>
<dbReference type="eggNOG" id="COG0494">
    <property type="taxonomic scope" value="Bacteria"/>
</dbReference>
<name>A0A0A0J469_9MICO</name>
<evidence type="ECO:0000256" key="3">
    <source>
        <dbReference type="ARBA" id="ARBA00022723"/>
    </source>
</evidence>
<comment type="cofactor">
    <cofactor evidence="2">
        <name>Mg(2+)</name>
        <dbReference type="ChEBI" id="CHEBI:18420"/>
    </cofactor>
</comment>
<keyword evidence="3" id="KW-0479">Metal-binding</keyword>
<dbReference type="InterPro" id="IPR039121">
    <property type="entry name" value="NUDT19"/>
</dbReference>